<sequence length="402" mass="41347">MRQRHRRFPFRLTLGMAAAAGLVLTAAPAQATGEIVNANAPGTLADQYIVVLDGAPSAAGEAQVRFYAQDLAGRYGGSLGHVYSAALRGFSVRMPEQQARRLAAEPAVKYVQQSGMVRAAGTQQNPPSWGLDRVDQPDLPLDDAYTYPNEGTGVTAYIADSGIRGTHKTFEGRAEDGYDFVDDDATTQDCNGHGTHVAGTVGGEDHGVAKDVSLVAVRVLGCDGTAPDSVALAGLDWIAKNAAKPAVVNMSLTFDTVDEAQEEAVRNVVGAGITVVVAAGNSGADACQASPARVPEVITLGNSDERDRRSLSSNHGRCLDLFAPGTNITSASHSSDDGSATMTGTSMASPHAAGAAALYLSTHAQAAPQEVQEALTGNAVQGKIGDPGAGSPNLLLNVGKLG</sequence>
<gene>
    <name evidence="10" type="ORF">GCM10010470_08830</name>
</gene>
<keyword evidence="3 5" id="KW-0378">Hydrolase</keyword>
<dbReference type="Gene3D" id="3.30.70.80">
    <property type="entry name" value="Peptidase S8 propeptide/proteinase inhibitor I9"/>
    <property type="match status" value="1"/>
</dbReference>
<dbReference type="InterPro" id="IPR000209">
    <property type="entry name" value="Peptidase_S8/S53_dom"/>
</dbReference>
<feature type="chain" id="PRO_5047159311" description="S8 family peptidase" evidence="7">
    <location>
        <begin position="32"/>
        <end position="402"/>
    </location>
</feature>
<dbReference type="PROSITE" id="PS00137">
    <property type="entry name" value="SUBTILASE_HIS"/>
    <property type="match status" value="1"/>
</dbReference>
<dbReference type="InterPro" id="IPR022398">
    <property type="entry name" value="Peptidase_S8_His-AS"/>
</dbReference>
<keyword evidence="4 5" id="KW-0720">Serine protease</keyword>
<dbReference type="EMBL" id="BAAAUX010000004">
    <property type="protein sequence ID" value="GAA2777896.1"/>
    <property type="molecule type" value="Genomic_DNA"/>
</dbReference>
<dbReference type="SUPFAM" id="SSF52743">
    <property type="entry name" value="Subtilisin-like"/>
    <property type="match status" value="1"/>
</dbReference>
<evidence type="ECO:0000256" key="7">
    <source>
        <dbReference type="SAM" id="SignalP"/>
    </source>
</evidence>
<evidence type="ECO:0000256" key="6">
    <source>
        <dbReference type="SAM" id="MobiDB-lite"/>
    </source>
</evidence>
<dbReference type="InterPro" id="IPR023828">
    <property type="entry name" value="Peptidase_S8_Ser-AS"/>
</dbReference>
<keyword evidence="11" id="KW-1185">Reference proteome</keyword>
<dbReference type="Pfam" id="PF05922">
    <property type="entry name" value="Inhibitor_I9"/>
    <property type="match status" value="1"/>
</dbReference>
<keyword evidence="2 5" id="KW-0645">Protease</keyword>
<feature type="signal peptide" evidence="7">
    <location>
        <begin position="1"/>
        <end position="31"/>
    </location>
</feature>
<dbReference type="PANTHER" id="PTHR43806:SF11">
    <property type="entry name" value="CEREVISIN-RELATED"/>
    <property type="match status" value="1"/>
</dbReference>
<proteinExistence type="inferred from homology"/>
<evidence type="ECO:0000313" key="10">
    <source>
        <dbReference type="EMBL" id="GAA2777896.1"/>
    </source>
</evidence>
<dbReference type="InterPro" id="IPR015500">
    <property type="entry name" value="Peptidase_S8_subtilisin-rel"/>
</dbReference>
<dbReference type="PROSITE" id="PS00138">
    <property type="entry name" value="SUBTILASE_SER"/>
    <property type="match status" value="1"/>
</dbReference>
<feature type="active site" description="Charge relay system" evidence="5">
    <location>
        <position position="346"/>
    </location>
</feature>
<feature type="region of interest" description="Disordered" evidence="6">
    <location>
        <begin position="382"/>
        <end position="402"/>
    </location>
</feature>
<evidence type="ECO:0000256" key="3">
    <source>
        <dbReference type="ARBA" id="ARBA00022801"/>
    </source>
</evidence>
<comment type="caution">
    <text evidence="10">The sequence shown here is derived from an EMBL/GenBank/DDBJ whole genome shotgun (WGS) entry which is preliminary data.</text>
</comment>
<protein>
    <recommendedName>
        <fullName evidence="12">S8 family peptidase</fullName>
    </recommendedName>
</protein>
<dbReference type="PRINTS" id="PR00723">
    <property type="entry name" value="SUBTILISIN"/>
</dbReference>
<feature type="active site" description="Charge relay system" evidence="5">
    <location>
        <position position="193"/>
    </location>
</feature>
<comment type="similarity">
    <text evidence="1 5">Belongs to the peptidase S8 family.</text>
</comment>
<keyword evidence="7" id="KW-0732">Signal</keyword>
<evidence type="ECO:0000256" key="4">
    <source>
        <dbReference type="ARBA" id="ARBA00022825"/>
    </source>
</evidence>
<organism evidence="10 11">
    <name type="scientific">Saccharopolyspora taberi</name>
    <dbReference type="NCBI Taxonomy" id="60895"/>
    <lineage>
        <taxon>Bacteria</taxon>
        <taxon>Bacillati</taxon>
        <taxon>Actinomycetota</taxon>
        <taxon>Actinomycetes</taxon>
        <taxon>Pseudonocardiales</taxon>
        <taxon>Pseudonocardiaceae</taxon>
        <taxon>Saccharopolyspora</taxon>
    </lineage>
</organism>
<evidence type="ECO:0000259" key="8">
    <source>
        <dbReference type="Pfam" id="PF00082"/>
    </source>
</evidence>
<reference evidence="10 11" key="1">
    <citation type="journal article" date="2019" name="Int. J. Syst. Evol. Microbiol.">
        <title>The Global Catalogue of Microorganisms (GCM) 10K type strain sequencing project: providing services to taxonomists for standard genome sequencing and annotation.</title>
        <authorList>
            <consortium name="The Broad Institute Genomics Platform"/>
            <consortium name="The Broad Institute Genome Sequencing Center for Infectious Disease"/>
            <person name="Wu L."/>
            <person name="Ma J."/>
        </authorList>
    </citation>
    <scope>NUCLEOTIDE SEQUENCE [LARGE SCALE GENOMIC DNA]</scope>
    <source>
        <strain evidence="10 11">JCM 9383</strain>
    </source>
</reference>
<dbReference type="InterPro" id="IPR036852">
    <property type="entry name" value="Peptidase_S8/S53_dom_sf"/>
</dbReference>
<evidence type="ECO:0000313" key="11">
    <source>
        <dbReference type="Proteomes" id="UP001500979"/>
    </source>
</evidence>
<dbReference type="InterPro" id="IPR037045">
    <property type="entry name" value="S8pro/Inhibitor_I9_sf"/>
</dbReference>
<feature type="active site" description="Charge relay system" evidence="5">
    <location>
        <position position="160"/>
    </location>
</feature>
<dbReference type="Proteomes" id="UP001500979">
    <property type="component" value="Unassembled WGS sequence"/>
</dbReference>
<evidence type="ECO:0000256" key="2">
    <source>
        <dbReference type="ARBA" id="ARBA00022670"/>
    </source>
</evidence>
<dbReference type="InterPro" id="IPR050131">
    <property type="entry name" value="Peptidase_S8_subtilisin-like"/>
</dbReference>
<dbReference type="Gene3D" id="3.40.50.200">
    <property type="entry name" value="Peptidase S8/S53 domain"/>
    <property type="match status" value="1"/>
</dbReference>
<evidence type="ECO:0000259" key="9">
    <source>
        <dbReference type="Pfam" id="PF05922"/>
    </source>
</evidence>
<dbReference type="InterPro" id="IPR034193">
    <property type="entry name" value="PCSK9_ProteinaseK-like"/>
</dbReference>
<dbReference type="SUPFAM" id="SSF54897">
    <property type="entry name" value="Protease propeptides/inhibitors"/>
    <property type="match status" value="1"/>
</dbReference>
<dbReference type="PANTHER" id="PTHR43806">
    <property type="entry name" value="PEPTIDASE S8"/>
    <property type="match status" value="1"/>
</dbReference>
<dbReference type="CDD" id="cd04077">
    <property type="entry name" value="Peptidases_S8_PCSK9_ProteinaseK_like"/>
    <property type="match status" value="1"/>
</dbReference>
<dbReference type="InterPro" id="IPR010259">
    <property type="entry name" value="S8pro/Inhibitor_I9"/>
</dbReference>
<name>A0ABN3V4M6_9PSEU</name>
<dbReference type="RefSeq" id="WP_344678078.1">
    <property type="nucleotide sequence ID" value="NZ_BAAAUX010000004.1"/>
</dbReference>
<evidence type="ECO:0000256" key="5">
    <source>
        <dbReference type="PROSITE-ProRule" id="PRU01240"/>
    </source>
</evidence>
<accession>A0ABN3V4M6</accession>
<evidence type="ECO:0008006" key="12">
    <source>
        <dbReference type="Google" id="ProtNLM"/>
    </source>
</evidence>
<dbReference type="PROSITE" id="PS51892">
    <property type="entry name" value="SUBTILASE"/>
    <property type="match status" value="1"/>
</dbReference>
<evidence type="ECO:0000256" key="1">
    <source>
        <dbReference type="ARBA" id="ARBA00011073"/>
    </source>
</evidence>
<feature type="domain" description="Inhibitor I9" evidence="9">
    <location>
        <begin position="47"/>
        <end position="119"/>
    </location>
</feature>
<dbReference type="Pfam" id="PF00082">
    <property type="entry name" value="Peptidase_S8"/>
    <property type="match status" value="1"/>
</dbReference>
<feature type="domain" description="Peptidase S8/S53" evidence="8">
    <location>
        <begin position="151"/>
        <end position="381"/>
    </location>
</feature>